<dbReference type="EMBL" id="JASDDK010000002">
    <property type="protein sequence ID" value="MDN3492161.1"/>
    <property type="molecule type" value="Genomic_DNA"/>
</dbReference>
<feature type="transmembrane region" description="Helical" evidence="1">
    <location>
        <begin position="179"/>
        <end position="199"/>
    </location>
</feature>
<feature type="transmembrane region" description="Helical" evidence="1">
    <location>
        <begin position="121"/>
        <end position="139"/>
    </location>
</feature>
<evidence type="ECO:0000313" key="2">
    <source>
        <dbReference type="EMBL" id="MDN3492161.1"/>
    </source>
</evidence>
<sequence>MIDFLKKYEVWIFLILAPISSAIFVYISSLGYFSESLYNHGRFFLLLAILVGLVKVTRGNKGLVEMLKPMLNWKVSPTWYLFCALFACSLAVLFLIAKGLFLEGDYNAFLEVNTGILTFKRFFVILIWAFVGEVVWVSYSVRQLSKLTNPFLASQIVGFFWGLWWVPLMYFGIGVIHDVPTWPLLIHMMGAAGMCAIVYGKTKSGICVLLLQFGLNSTGLLLPVSPRTGGVDTYTAFAVLYFLTMLVFMYFMNPVKEFQVKESYTA</sequence>
<feature type="transmembrane region" description="Helical" evidence="1">
    <location>
        <begin position="234"/>
        <end position="252"/>
    </location>
</feature>
<proteinExistence type="predicted"/>
<keyword evidence="1" id="KW-0812">Transmembrane</keyword>
<evidence type="ECO:0008006" key="4">
    <source>
        <dbReference type="Google" id="ProtNLM"/>
    </source>
</evidence>
<protein>
    <recommendedName>
        <fullName evidence="4">CPBP family intramembrane metalloprotease</fullName>
    </recommendedName>
</protein>
<comment type="caution">
    <text evidence="2">The sequence shown here is derived from an EMBL/GenBank/DDBJ whole genome shotgun (WGS) entry which is preliminary data.</text>
</comment>
<dbReference type="Proteomes" id="UP001231197">
    <property type="component" value="Unassembled WGS sequence"/>
</dbReference>
<accession>A0ABT7ZT75</accession>
<reference evidence="2 3" key="1">
    <citation type="journal article" date="2023" name="Int. J. Syst. Evol. Microbiol.">
        <title>Winogradskyella bathintestinalis sp. nov., isolated from the intestine of the deep-sea loosejaw dragonfish, Malacosteus niger.</title>
        <authorList>
            <person name="Uniacke-Lowe S."/>
            <person name="Johnson C.N."/>
            <person name="Stanton C."/>
            <person name="Hill C."/>
            <person name="Ross P."/>
        </authorList>
    </citation>
    <scope>NUCLEOTIDE SEQUENCE [LARGE SCALE GENOMIC DNA]</scope>
    <source>
        <strain evidence="2 3">APC 3343</strain>
    </source>
</reference>
<keyword evidence="1" id="KW-0472">Membrane</keyword>
<feature type="transmembrane region" description="Helical" evidence="1">
    <location>
        <begin position="206"/>
        <end position="222"/>
    </location>
</feature>
<feature type="transmembrane region" description="Helical" evidence="1">
    <location>
        <begin position="40"/>
        <end position="57"/>
    </location>
</feature>
<feature type="transmembrane region" description="Helical" evidence="1">
    <location>
        <begin position="78"/>
        <end position="101"/>
    </location>
</feature>
<gene>
    <name evidence="2" type="ORF">QMA06_05480</name>
</gene>
<name>A0ABT7ZT75_9FLAO</name>
<keyword evidence="3" id="KW-1185">Reference proteome</keyword>
<keyword evidence="1" id="KW-1133">Transmembrane helix</keyword>
<feature type="transmembrane region" description="Helical" evidence="1">
    <location>
        <begin position="151"/>
        <end position="173"/>
    </location>
</feature>
<evidence type="ECO:0000256" key="1">
    <source>
        <dbReference type="SAM" id="Phobius"/>
    </source>
</evidence>
<dbReference type="RefSeq" id="WP_290205870.1">
    <property type="nucleotide sequence ID" value="NZ_JASDDK010000002.1"/>
</dbReference>
<evidence type="ECO:0000313" key="3">
    <source>
        <dbReference type="Proteomes" id="UP001231197"/>
    </source>
</evidence>
<feature type="transmembrane region" description="Helical" evidence="1">
    <location>
        <begin position="12"/>
        <end position="34"/>
    </location>
</feature>
<organism evidence="2 3">
    <name type="scientific">Winogradskyella bathintestinalis</name>
    <dbReference type="NCBI Taxonomy" id="3035208"/>
    <lineage>
        <taxon>Bacteria</taxon>
        <taxon>Pseudomonadati</taxon>
        <taxon>Bacteroidota</taxon>
        <taxon>Flavobacteriia</taxon>
        <taxon>Flavobacteriales</taxon>
        <taxon>Flavobacteriaceae</taxon>
        <taxon>Winogradskyella</taxon>
    </lineage>
</organism>